<evidence type="ECO:0000313" key="3">
    <source>
        <dbReference type="EMBL" id="RUO24981.1"/>
    </source>
</evidence>
<evidence type="ECO:0000313" key="2">
    <source>
        <dbReference type="EMBL" id="RAJ98834.1"/>
    </source>
</evidence>
<comment type="caution">
    <text evidence="2">The sequence shown here is derived from an EMBL/GenBank/DDBJ whole genome shotgun (WGS) entry which is preliminary data.</text>
</comment>
<dbReference type="EMBL" id="QLMD01000004">
    <property type="protein sequence ID" value="RAJ98834.1"/>
    <property type="molecule type" value="Genomic_DNA"/>
</dbReference>
<name>A0A327X0L8_9GAMM</name>
<dbReference type="Proteomes" id="UP000249203">
    <property type="component" value="Unassembled WGS sequence"/>
</dbReference>
<keyword evidence="5" id="KW-1185">Reference proteome</keyword>
<dbReference type="AlphaFoldDB" id="A0A327X0L8"/>
<dbReference type="RefSeq" id="WP_111568928.1">
    <property type="nucleotide sequence ID" value="NZ_PIPK01000004.1"/>
</dbReference>
<feature type="region of interest" description="Disordered" evidence="1">
    <location>
        <begin position="19"/>
        <end position="38"/>
    </location>
</feature>
<evidence type="ECO:0000256" key="1">
    <source>
        <dbReference type="SAM" id="MobiDB-lite"/>
    </source>
</evidence>
<feature type="compositionally biased region" description="Basic residues" evidence="1">
    <location>
        <begin position="78"/>
        <end position="89"/>
    </location>
</feature>
<evidence type="ECO:0000313" key="5">
    <source>
        <dbReference type="Proteomes" id="UP000287865"/>
    </source>
</evidence>
<dbReference type="OrthoDB" id="5772010at2"/>
<dbReference type="Proteomes" id="UP000287865">
    <property type="component" value="Unassembled WGS sequence"/>
</dbReference>
<organism evidence="2 4">
    <name type="scientific">Aliidiomarina maris</name>
    <dbReference type="NCBI Taxonomy" id="531312"/>
    <lineage>
        <taxon>Bacteria</taxon>
        <taxon>Pseudomonadati</taxon>
        <taxon>Pseudomonadota</taxon>
        <taxon>Gammaproteobacteria</taxon>
        <taxon>Alteromonadales</taxon>
        <taxon>Idiomarinaceae</taxon>
        <taxon>Aliidiomarina</taxon>
    </lineage>
</organism>
<accession>A0A327X0L8</accession>
<dbReference type="EMBL" id="PIPK01000004">
    <property type="protein sequence ID" value="RUO24981.1"/>
    <property type="molecule type" value="Genomic_DNA"/>
</dbReference>
<proteinExistence type="predicted"/>
<reference evidence="2 4" key="2">
    <citation type="submission" date="2018-06" db="EMBL/GenBank/DDBJ databases">
        <title>Genomic Encyclopedia of Type Strains, Phase III (KMG-III): the genomes of soil and plant-associated and newly described type strains.</title>
        <authorList>
            <person name="Whitman W."/>
        </authorList>
    </citation>
    <scope>NUCLEOTIDE SEQUENCE [LARGE SCALE GENOMIC DNA]</scope>
    <source>
        <strain evidence="2 4">CGMCC 1.15366</strain>
    </source>
</reference>
<reference evidence="3 5" key="1">
    <citation type="journal article" date="2018" name="Front. Microbiol.">
        <title>Genome-Based Analysis Reveals the Taxonomy and Diversity of the Family Idiomarinaceae.</title>
        <authorList>
            <person name="Liu Y."/>
            <person name="Lai Q."/>
            <person name="Shao Z."/>
        </authorList>
    </citation>
    <scope>NUCLEOTIDE SEQUENCE [LARGE SCALE GENOMIC DNA]</scope>
    <source>
        <strain evidence="3 5">CF12-14</strain>
    </source>
</reference>
<protein>
    <submittedName>
        <fullName evidence="2">Uncharacterized protein</fullName>
    </submittedName>
</protein>
<evidence type="ECO:0000313" key="4">
    <source>
        <dbReference type="Proteomes" id="UP000249203"/>
    </source>
</evidence>
<gene>
    <name evidence="2" type="ORF">B0I24_10435</name>
    <name evidence="3" type="ORF">CWE07_05750</name>
</gene>
<sequence length="123" mass="13532">MSELDKDQVLEDFETAYKKAHGKAPKVEANNGWYSVDGGKNMRLAQLDEWTQELKSSKSTAKADTKPKTKAKTSSATKPKKATKSKTKKSAGGNFAAESWQKYLTALPADCKPPRGMQGTRHK</sequence>
<feature type="region of interest" description="Disordered" evidence="1">
    <location>
        <begin position="47"/>
        <end position="94"/>
    </location>
</feature>